<evidence type="ECO:0008006" key="3">
    <source>
        <dbReference type="Google" id="ProtNLM"/>
    </source>
</evidence>
<dbReference type="Pfam" id="PF11148">
    <property type="entry name" value="DUF2922"/>
    <property type="match status" value="1"/>
</dbReference>
<dbReference type="InterPro" id="IPR021321">
    <property type="entry name" value="DUF2922"/>
</dbReference>
<dbReference type="RefSeq" id="WP_166505297.1">
    <property type="nucleotide sequence ID" value="NZ_JAKNTL010000007.1"/>
</dbReference>
<name>A0A2P2BQT6_9FIRM</name>
<dbReference type="EMBL" id="LN650648">
    <property type="protein sequence ID" value="CEI72711.1"/>
    <property type="molecule type" value="Genomic_DNA"/>
</dbReference>
<evidence type="ECO:0000313" key="1">
    <source>
        <dbReference type="EMBL" id="CEI72711.1"/>
    </source>
</evidence>
<keyword evidence="2" id="KW-1185">Reference proteome</keyword>
<dbReference type="KEGG" id="rhom:FRIFI_1172"/>
<protein>
    <recommendedName>
        <fullName evidence="3">DUF2922 domain-containing protein</fullName>
    </recommendedName>
</protein>
<dbReference type="AlphaFoldDB" id="A0A2P2BQT6"/>
<gene>
    <name evidence="1" type="ORF">FRIFI_1172</name>
</gene>
<organism evidence="1 2">
    <name type="scientific">Romboutsia hominis</name>
    <dbReference type="NCBI Taxonomy" id="1507512"/>
    <lineage>
        <taxon>Bacteria</taxon>
        <taxon>Bacillati</taxon>
        <taxon>Bacillota</taxon>
        <taxon>Clostridia</taxon>
        <taxon>Peptostreptococcales</taxon>
        <taxon>Peptostreptococcaceae</taxon>
        <taxon>Romboutsia</taxon>
    </lineage>
</organism>
<dbReference type="Proteomes" id="UP000245695">
    <property type="component" value="Chromosome 1"/>
</dbReference>
<accession>A0A2P2BQT6</accession>
<sequence>MEVSKKLLMSFMTTSGKKVSISVDDPRENLTETEIKTAMTTILSKNIFKPAGENFASLVEAKVVETGTTEYDLVL</sequence>
<evidence type="ECO:0000313" key="2">
    <source>
        <dbReference type="Proteomes" id="UP000245695"/>
    </source>
</evidence>
<proteinExistence type="predicted"/>
<reference evidence="1 2" key="1">
    <citation type="submission" date="2014-09" db="EMBL/GenBank/DDBJ databases">
        <authorList>
            <person name="Hornung B.V."/>
        </authorList>
    </citation>
    <scope>NUCLEOTIDE SEQUENCE [LARGE SCALE GENOMIC DNA]</scope>
    <source>
        <strain evidence="1 2">FRIFI</strain>
    </source>
</reference>